<dbReference type="PROSITE" id="PS50280">
    <property type="entry name" value="SET"/>
    <property type="match status" value="1"/>
</dbReference>
<keyword evidence="2" id="KW-0158">Chromosome</keyword>
<keyword evidence="3" id="KW-0489">Methyltransferase</keyword>
<feature type="domain" description="Pre-SET" evidence="10">
    <location>
        <begin position="301"/>
        <end position="372"/>
    </location>
</feature>
<feature type="region of interest" description="Disordered" evidence="8">
    <location>
        <begin position="155"/>
        <end position="236"/>
    </location>
</feature>
<dbReference type="GO" id="GO:0032259">
    <property type="term" value="P:methylation"/>
    <property type="evidence" value="ECO:0007669"/>
    <property type="project" value="UniProtKB-KW"/>
</dbReference>
<dbReference type="PROSITE" id="PS50868">
    <property type="entry name" value="POST_SET"/>
    <property type="match status" value="1"/>
</dbReference>
<dbReference type="InterPro" id="IPR050973">
    <property type="entry name" value="H3K9_Histone-Lys_N-MTase"/>
</dbReference>
<evidence type="ECO:0000256" key="5">
    <source>
        <dbReference type="ARBA" id="ARBA00022691"/>
    </source>
</evidence>
<comment type="caution">
    <text evidence="12">The sequence shown here is derived from an EMBL/GenBank/DDBJ whole genome shotgun (WGS) entry which is preliminary data.</text>
</comment>
<sequence>MPKSTASSSEPLWQRSPSPEEDFSGSTGAERDGTWTYEILGEEVDYEGKLIYEVRWEKWERPDGTKTTWHSRDDPDIDASSWEKHRKEELGRIASKSLEINIQGTTDFSNSATYERHQALNEKLAIARKNPPNQVEEMMLLMEYHERMDKLEAGELPAPSPEISAPSVRASKRLSSRHQSIVSSSVAGPSRSPSAPTTSSLREQITPKRKHIMRSESVVTDKTNRSSSASDTESDLCQLSRADLQHRWSRTARTAGAAPITIVNLVDNEEIPRLSSSFVYLEASYRFADDVERPPDEGFLMTCDCEKCEDADICGCQGESLVVDFETKSKIYAYAPSGRFKFNVARGVEVIECNKYCNCGPSSCPNRVSQKPRNVPIEIFKTDERGWGVRSSVHVKKGKVLGVYTGLLIESYMGLSDDASMYIFDLDGDEHTEAEDYVPHQLYSVDAMHQGLNNFHVSKLANNYGLGFSGNWTRFINHSCGPNLQVYLVVHDIPSGIGMPFIAFVASDDIPAMTEFTLDYDPKAAEQYAAAKAQSKGKKKAKQEYIPSTGDHRCSCSSPDCRGYMP</sequence>
<dbReference type="PROSITE" id="PS50867">
    <property type="entry name" value="PRE_SET"/>
    <property type="match status" value="1"/>
</dbReference>
<feature type="domain" description="Post-SET" evidence="11">
    <location>
        <begin position="550"/>
        <end position="566"/>
    </location>
</feature>
<evidence type="ECO:0000256" key="2">
    <source>
        <dbReference type="ARBA" id="ARBA00022454"/>
    </source>
</evidence>
<evidence type="ECO:0000259" key="9">
    <source>
        <dbReference type="PROSITE" id="PS50280"/>
    </source>
</evidence>
<dbReference type="GO" id="GO:0008270">
    <property type="term" value="F:zinc ion binding"/>
    <property type="evidence" value="ECO:0007669"/>
    <property type="project" value="InterPro"/>
</dbReference>
<dbReference type="InterPro" id="IPR046341">
    <property type="entry name" value="SET_dom_sf"/>
</dbReference>
<keyword evidence="4" id="KW-0808">Transferase</keyword>
<evidence type="ECO:0000256" key="7">
    <source>
        <dbReference type="ARBA" id="ARBA00022833"/>
    </source>
</evidence>
<organism evidence="12 13">
    <name type="scientific">Psilocybe cf. subviscida</name>
    <dbReference type="NCBI Taxonomy" id="2480587"/>
    <lineage>
        <taxon>Eukaryota</taxon>
        <taxon>Fungi</taxon>
        <taxon>Dikarya</taxon>
        <taxon>Basidiomycota</taxon>
        <taxon>Agaricomycotina</taxon>
        <taxon>Agaricomycetes</taxon>
        <taxon>Agaricomycetidae</taxon>
        <taxon>Agaricales</taxon>
        <taxon>Agaricineae</taxon>
        <taxon>Strophariaceae</taxon>
        <taxon>Psilocybe</taxon>
    </lineage>
</organism>
<evidence type="ECO:0000259" key="11">
    <source>
        <dbReference type="PROSITE" id="PS50868"/>
    </source>
</evidence>
<dbReference type="PANTHER" id="PTHR46223">
    <property type="entry name" value="HISTONE-LYSINE N-METHYLTRANSFERASE SUV39H"/>
    <property type="match status" value="1"/>
</dbReference>
<proteinExistence type="predicted"/>
<evidence type="ECO:0000313" key="12">
    <source>
        <dbReference type="EMBL" id="KAF5321761.1"/>
    </source>
</evidence>
<dbReference type="InterPro" id="IPR001214">
    <property type="entry name" value="SET_dom"/>
</dbReference>
<dbReference type="GO" id="GO:0042054">
    <property type="term" value="F:histone methyltransferase activity"/>
    <property type="evidence" value="ECO:0007669"/>
    <property type="project" value="InterPro"/>
</dbReference>
<dbReference type="SUPFAM" id="SSF82199">
    <property type="entry name" value="SET domain"/>
    <property type="match status" value="1"/>
</dbReference>
<keyword evidence="6" id="KW-0479">Metal-binding</keyword>
<dbReference type="AlphaFoldDB" id="A0A8H5F2Y4"/>
<dbReference type="Pfam" id="PF05033">
    <property type="entry name" value="Pre-SET"/>
    <property type="match status" value="1"/>
</dbReference>
<evidence type="ECO:0008006" key="14">
    <source>
        <dbReference type="Google" id="ProtNLM"/>
    </source>
</evidence>
<evidence type="ECO:0000256" key="8">
    <source>
        <dbReference type="SAM" id="MobiDB-lite"/>
    </source>
</evidence>
<dbReference type="GO" id="GO:0005694">
    <property type="term" value="C:chromosome"/>
    <property type="evidence" value="ECO:0007669"/>
    <property type="project" value="UniProtKB-SubCell"/>
</dbReference>
<dbReference type="GO" id="GO:0005634">
    <property type="term" value="C:nucleus"/>
    <property type="evidence" value="ECO:0007669"/>
    <property type="project" value="InterPro"/>
</dbReference>
<feature type="compositionally biased region" description="Low complexity" evidence="8">
    <location>
        <begin position="177"/>
        <end position="200"/>
    </location>
</feature>
<reference evidence="12 13" key="1">
    <citation type="journal article" date="2020" name="ISME J.">
        <title>Uncovering the hidden diversity of litter-decomposition mechanisms in mushroom-forming fungi.</title>
        <authorList>
            <person name="Floudas D."/>
            <person name="Bentzer J."/>
            <person name="Ahren D."/>
            <person name="Johansson T."/>
            <person name="Persson P."/>
            <person name="Tunlid A."/>
        </authorList>
    </citation>
    <scope>NUCLEOTIDE SEQUENCE [LARGE SCALE GENOMIC DNA]</scope>
    <source>
        <strain evidence="12 13">CBS 101986</strain>
    </source>
</reference>
<dbReference type="InterPro" id="IPR007728">
    <property type="entry name" value="Pre-SET_dom"/>
</dbReference>
<dbReference type="Gene3D" id="2.170.270.10">
    <property type="entry name" value="SET domain"/>
    <property type="match status" value="1"/>
</dbReference>
<comment type="subcellular location">
    <subcellularLocation>
        <location evidence="1">Chromosome</location>
    </subcellularLocation>
</comment>
<gene>
    <name evidence="12" type="ORF">D9619_000580</name>
</gene>
<name>A0A8H5F2Y4_9AGAR</name>
<dbReference type="PANTHER" id="PTHR46223:SF3">
    <property type="entry name" value="HISTONE-LYSINE N-METHYLTRANSFERASE SET-23"/>
    <property type="match status" value="1"/>
</dbReference>
<dbReference type="Pfam" id="PF00856">
    <property type="entry name" value="SET"/>
    <property type="match status" value="1"/>
</dbReference>
<evidence type="ECO:0000256" key="4">
    <source>
        <dbReference type="ARBA" id="ARBA00022679"/>
    </source>
</evidence>
<evidence type="ECO:0000259" key="10">
    <source>
        <dbReference type="PROSITE" id="PS50867"/>
    </source>
</evidence>
<feature type="region of interest" description="Disordered" evidence="8">
    <location>
        <begin position="533"/>
        <end position="566"/>
    </location>
</feature>
<protein>
    <recommendedName>
        <fullName evidence="14">SET domain-containing protein</fullName>
    </recommendedName>
</protein>
<keyword evidence="5" id="KW-0949">S-adenosyl-L-methionine</keyword>
<dbReference type="OrthoDB" id="308383at2759"/>
<evidence type="ECO:0000256" key="1">
    <source>
        <dbReference type="ARBA" id="ARBA00004286"/>
    </source>
</evidence>
<dbReference type="EMBL" id="JAACJJ010000028">
    <property type="protein sequence ID" value="KAF5321761.1"/>
    <property type="molecule type" value="Genomic_DNA"/>
</dbReference>
<evidence type="ECO:0000313" key="13">
    <source>
        <dbReference type="Proteomes" id="UP000567179"/>
    </source>
</evidence>
<keyword evidence="13" id="KW-1185">Reference proteome</keyword>
<feature type="domain" description="SET" evidence="9">
    <location>
        <begin position="375"/>
        <end position="521"/>
    </location>
</feature>
<dbReference type="Proteomes" id="UP000567179">
    <property type="component" value="Unassembled WGS sequence"/>
</dbReference>
<evidence type="ECO:0000256" key="3">
    <source>
        <dbReference type="ARBA" id="ARBA00022603"/>
    </source>
</evidence>
<feature type="compositionally biased region" description="Polar residues" evidence="8">
    <location>
        <begin position="217"/>
        <end position="236"/>
    </location>
</feature>
<keyword evidence="7" id="KW-0862">Zinc</keyword>
<feature type="compositionally biased region" description="Polar residues" evidence="8">
    <location>
        <begin position="1"/>
        <end position="17"/>
    </location>
</feature>
<dbReference type="SMART" id="SM00317">
    <property type="entry name" value="SET"/>
    <property type="match status" value="1"/>
</dbReference>
<accession>A0A8H5F2Y4</accession>
<evidence type="ECO:0000256" key="6">
    <source>
        <dbReference type="ARBA" id="ARBA00022723"/>
    </source>
</evidence>
<dbReference type="InterPro" id="IPR003616">
    <property type="entry name" value="Post-SET_dom"/>
</dbReference>
<feature type="region of interest" description="Disordered" evidence="8">
    <location>
        <begin position="1"/>
        <end position="34"/>
    </location>
</feature>